<evidence type="ECO:0000256" key="4">
    <source>
        <dbReference type="ARBA" id="ARBA00023203"/>
    </source>
</evidence>
<evidence type="ECO:0000256" key="5">
    <source>
        <dbReference type="ARBA" id="ARBA00032427"/>
    </source>
</evidence>
<comment type="caution">
    <text evidence="7">The sequence shown here is derived from an EMBL/GenBank/DDBJ whole genome shotgun (WGS) entry which is preliminary data.</text>
</comment>
<evidence type="ECO:0000313" key="8">
    <source>
        <dbReference type="Proteomes" id="UP001212841"/>
    </source>
</evidence>
<dbReference type="AlphaFoldDB" id="A0AAD5SA67"/>
<gene>
    <name evidence="7" type="primary">COF1_3</name>
    <name evidence="7" type="ORF">HK097_010500</name>
</gene>
<feature type="domain" description="ADF-H" evidence="6">
    <location>
        <begin position="4"/>
        <end position="96"/>
    </location>
</feature>
<dbReference type="EMBL" id="JADGJD010000784">
    <property type="protein sequence ID" value="KAJ3048481.1"/>
    <property type="molecule type" value="Genomic_DNA"/>
</dbReference>
<dbReference type="PROSITE" id="PS51263">
    <property type="entry name" value="ADF_H"/>
    <property type="match status" value="1"/>
</dbReference>
<evidence type="ECO:0000256" key="1">
    <source>
        <dbReference type="ARBA" id="ARBA00004109"/>
    </source>
</evidence>
<comment type="similarity">
    <text evidence="2">Belongs to the actin-binding proteins ADF family.</text>
</comment>
<protein>
    <recommendedName>
        <fullName evidence="3">Cofilin</fullName>
    </recommendedName>
    <alternativeName>
        <fullName evidence="5">Actin-depolymerizing factor 1</fullName>
    </alternativeName>
</protein>
<dbReference type="SUPFAM" id="SSF55753">
    <property type="entry name" value="Actin depolymerizing proteins"/>
    <property type="match status" value="1"/>
</dbReference>
<keyword evidence="4" id="KW-0009">Actin-binding</keyword>
<dbReference type="InterPro" id="IPR029006">
    <property type="entry name" value="ADF-H/Gelsolin-like_dom_sf"/>
</dbReference>
<name>A0AAD5SA67_9FUNG</name>
<evidence type="ECO:0000313" key="7">
    <source>
        <dbReference type="EMBL" id="KAJ3048481.1"/>
    </source>
</evidence>
<comment type="subcellular location">
    <subcellularLocation>
        <location evidence="1">Nucleus matrix</location>
    </subcellularLocation>
</comment>
<dbReference type="InterPro" id="IPR002108">
    <property type="entry name" value="ADF-H"/>
</dbReference>
<evidence type="ECO:0000256" key="3">
    <source>
        <dbReference type="ARBA" id="ARBA00015630"/>
    </source>
</evidence>
<reference evidence="7" key="1">
    <citation type="submission" date="2020-05" db="EMBL/GenBank/DDBJ databases">
        <title>Phylogenomic resolution of chytrid fungi.</title>
        <authorList>
            <person name="Stajich J.E."/>
            <person name="Amses K."/>
            <person name="Simmons R."/>
            <person name="Seto K."/>
            <person name="Myers J."/>
            <person name="Bonds A."/>
            <person name="Quandt C.A."/>
            <person name="Barry K."/>
            <person name="Liu P."/>
            <person name="Grigoriev I."/>
            <person name="Longcore J.E."/>
            <person name="James T.Y."/>
        </authorList>
    </citation>
    <scope>NUCLEOTIDE SEQUENCE</scope>
    <source>
        <strain evidence="7">JEL0318</strain>
    </source>
</reference>
<dbReference type="InterPro" id="IPR017904">
    <property type="entry name" value="ADF/Cofilin"/>
</dbReference>
<dbReference type="GO" id="GO:0016363">
    <property type="term" value="C:nuclear matrix"/>
    <property type="evidence" value="ECO:0007669"/>
    <property type="project" value="UniProtKB-SubCell"/>
</dbReference>
<evidence type="ECO:0000256" key="2">
    <source>
        <dbReference type="ARBA" id="ARBA00006844"/>
    </source>
</evidence>
<dbReference type="GO" id="GO:0015629">
    <property type="term" value="C:actin cytoskeleton"/>
    <property type="evidence" value="ECO:0007669"/>
    <property type="project" value="InterPro"/>
</dbReference>
<accession>A0AAD5SA67</accession>
<organism evidence="7 8">
    <name type="scientific">Rhizophlyctis rosea</name>
    <dbReference type="NCBI Taxonomy" id="64517"/>
    <lineage>
        <taxon>Eukaryota</taxon>
        <taxon>Fungi</taxon>
        <taxon>Fungi incertae sedis</taxon>
        <taxon>Chytridiomycota</taxon>
        <taxon>Chytridiomycota incertae sedis</taxon>
        <taxon>Chytridiomycetes</taxon>
        <taxon>Rhizophlyctidales</taxon>
        <taxon>Rhizophlyctidaceae</taxon>
        <taxon>Rhizophlyctis</taxon>
    </lineage>
</organism>
<sequence length="96" mass="10705">MSSGVGVSTPALTTYDDLKLKRRYQWIVYKISDDGKEIIVDEALLYSDAEALGTTAAYDKFVAKFPEKEGRFAVIDVEFDAGSGDGIRSKLIFLMW</sequence>
<proteinExistence type="inferred from homology"/>
<dbReference type="Gene3D" id="3.40.20.10">
    <property type="entry name" value="Severin"/>
    <property type="match status" value="1"/>
</dbReference>
<dbReference type="GO" id="GO:0003779">
    <property type="term" value="F:actin binding"/>
    <property type="evidence" value="ECO:0007669"/>
    <property type="project" value="UniProtKB-KW"/>
</dbReference>
<dbReference type="Proteomes" id="UP001212841">
    <property type="component" value="Unassembled WGS sequence"/>
</dbReference>
<keyword evidence="8" id="KW-1185">Reference proteome</keyword>
<evidence type="ECO:0000259" key="6">
    <source>
        <dbReference type="PROSITE" id="PS51263"/>
    </source>
</evidence>
<dbReference type="Pfam" id="PF00241">
    <property type="entry name" value="Cofilin_ADF"/>
    <property type="match status" value="1"/>
</dbReference>
<dbReference type="PANTHER" id="PTHR11913">
    <property type="entry name" value="COFILIN-RELATED"/>
    <property type="match status" value="1"/>
</dbReference>
<dbReference type="GO" id="GO:0030042">
    <property type="term" value="P:actin filament depolymerization"/>
    <property type="evidence" value="ECO:0007669"/>
    <property type="project" value="InterPro"/>
</dbReference>